<sequence>SAWVYLLTNTFSWHITGTGKSNDMQIIFSQLAAISQMLLHPHFIFDGPNQPSFRQSKDRLCGIRPPLLEKHFQELLGVFGFSWHMAPGEAEAELAYFHSYGLVNAVVMPYNDALLFGAPSILQSVQPLSRTYGDVELYKVDALENSPSLERGDLLLIALMSGADYNMGLPGCTTDISHRVARYGFGRTLFQAAATNLFAEFMEFHAKWCRDLFDVLERDLHHHLGQGQYELARVIDKERTEFLDPAVLTTYLLPLTSWSDSGQPPVTEVTSRQPDLAALSTFCSRTMGW</sequence>
<dbReference type="PANTHER" id="PTHR11081:SF75">
    <property type="entry name" value="ENDONUCLEASE, PUTATIVE (AFU_ORTHOLOGUE AFUA_3G13260)-RELATED"/>
    <property type="match status" value="1"/>
</dbReference>
<dbReference type="Gene3D" id="3.40.50.1010">
    <property type="entry name" value="5'-nuclease"/>
    <property type="match status" value="1"/>
</dbReference>
<dbReference type="AlphaFoldDB" id="A0A0C3DSH5"/>
<organism evidence="2 3">
    <name type="scientific">Scleroderma citrinum Foug A</name>
    <dbReference type="NCBI Taxonomy" id="1036808"/>
    <lineage>
        <taxon>Eukaryota</taxon>
        <taxon>Fungi</taxon>
        <taxon>Dikarya</taxon>
        <taxon>Basidiomycota</taxon>
        <taxon>Agaricomycotina</taxon>
        <taxon>Agaricomycetes</taxon>
        <taxon>Agaricomycetidae</taxon>
        <taxon>Boletales</taxon>
        <taxon>Sclerodermatineae</taxon>
        <taxon>Sclerodermataceae</taxon>
        <taxon>Scleroderma</taxon>
    </lineage>
</organism>
<protein>
    <recommendedName>
        <fullName evidence="1">XPG-I domain-containing protein</fullName>
    </recommendedName>
</protein>
<dbReference type="InterPro" id="IPR036279">
    <property type="entry name" value="5-3_exonuclease_C_sf"/>
</dbReference>
<dbReference type="GO" id="GO:0006281">
    <property type="term" value="P:DNA repair"/>
    <property type="evidence" value="ECO:0007669"/>
    <property type="project" value="UniProtKB-ARBA"/>
</dbReference>
<dbReference type="InterPro" id="IPR029060">
    <property type="entry name" value="PIN-like_dom_sf"/>
</dbReference>
<proteinExistence type="predicted"/>
<dbReference type="GO" id="GO:0017108">
    <property type="term" value="F:5'-flap endonuclease activity"/>
    <property type="evidence" value="ECO:0007669"/>
    <property type="project" value="TreeGrafter"/>
</dbReference>
<name>A0A0C3DSH5_9AGAM</name>
<dbReference type="SUPFAM" id="SSF88723">
    <property type="entry name" value="PIN domain-like"/>
    <property type="match status" value="1"/>
</dbReference>
<reference evidence="3" key="2">
    <citation type="submission" date="2015-01" db="EMBL/GenBank/DDBJ databases">
        <title>Evolutionary Origins and Diversification of the Mycorrhizal Mutualists.</title>
        <authorList>
            <consortium name="DOE Joint Genome Institute"/>
            <consortium name="Mycorrhizal Genomics Consortium"/>
            <person name="Kohler A."/>
            <person name="Kuo A."/>
            <person name="Nagy L.G."/>
            <person name="Floudas D."/>
            <person name="Copeland A."/>
            <person name="Barry K.W."/>
            <person name="Cichocki N."/>
            <person name="Veneault-Fourrey C."/>
            <person name="LaButti K."/>
            <person name="Lindquist E.A."/>
            <person name="Lipzen A."/>
            <person name="Lundell T."/>
            <person name="Morin E."/>
            <person name="Murat C."/>
            <person name="Riley R."/>
            <person name="Ohm R."/>
            <person name="Sun H."/>
            <person name="Tunlid A."/>
            <person name="Henrissat B."/>
            <person name="Grigoriev I.V."/>
            <person name="Hibbett D.S."/>
            <person name="Martin F."/>
        </authorList>
    </citation>
    <scope>NUCLEOTIDE SEQUENCE [LARGE SCALE GENOMIC DNA]</scope>
    <source>
        <strain evidence="3">Foug A</strain>
    </source>
</reference>
<dbReference type="PANTHER" id="PTHR11081">
    <property type="entry name" value="FLAP ENDONUCLEASE FAMILY MEMBER"/>
    <property type="match status" value="1"/>
</dbReference>
<evidence type="ECO:0000313" key="2">
    <source>
        <dbReference type="EMBL" id="KIM63580.1"/>
    </source>
</evidence>
<reference evidence="2 3" key="1">
    <citation type="submission" date="2014-04" db="EMBL/GenBank/DDBJ databases">
        <authorList>
            <consortium name="DOE Joint Genome Institute"/>
            <person name="Kuo A."/>
            <person name="Kohler A."/>
            <person name="Nagy L.G."/>
            <person name="Floudas D."/>
            <person name="Copeland A."/>
            <person name="Barry K.W."/>
            <person name="Cichocki N."/>
            <person name="Veneault-Fourrey C."/>
            <person name="LaButti K."/>
            <person name="Lindquist E.A."/>
            <person name="Lipzen A."/>
            <person name="Lundell T."/>
            <person name="Morin E."/>
            <person name="Murat C."/>
            <person name="Sun H."/>
            <person name="Tunlid A."/>
            <person name="Henrissat B."/>
            <person name="Grigoriev I.V."/>
            <person name="Hibbett D.S."/>
            <person name="Martin F."/>
            <person name="Nordberg H.P."/>
            <person name="Cantor M.N."/>
            <person name="Hua S.X."/>
        </authorList>
    </citation>
    <scope>NUCLEOTIDE SEQUENCE [LARGE SCALE GENOMIC DNA]</scope>
    <source>
        <strain evidence="2 3">Foug A</strain>
    </source>
</reference>
<dbReference type="PRINTS" id="PR00853">
    <property type="entry name" value="XPGRADSUPER"/>
</dbReference>
<keyword evidence="3" id="KW-1185">Reference proteome</keyword>
<dbReference type="InterPro" id="IPR006086">
    <property type="entry name" value="XPG-I_dom"/>
</dbReference>
<dbReference type="SUPFAM" id="SSF47807">
    <property type="entry name" value="5' to 3' exonuclease, C-terminal subdomain"/>
    <property type="match status" value="1"/>
</dbReference>
<dbReference type="InterPro" id="IPR006084">
    <property type="entry name" value="XPG/Rad2"/>
</dbReference>
<gene>
    <name evidence="2" type="ORF">SCLCIDRAFT_96899</name>
</gene>
<feature type="domain" description="XPG-I" evidence="1">
    <location>
        <begin position="80"/>
        <end position="164"/>
    </location>
</feature>
<evidence type="ECO:0000259" key="1">
    <source>
        <dbReference type="Pfam" id="PF00867"/>
    </source>
</evidence>
<dbReference type="Proteomes" id="UP000053989">
    <property type="component" value="Unassembled WGS sequence"/>
</dbReference>
<dbReference type="Pfam" id="PF00867">
    <property type="entry name" value="XPG_I"/>
    <property type="match status" value="1"/>
</dbReference>
<dbReference type="OrthoDB" id="3005703at2759"/>
<feature type="non-terminal residue" evidence="2">
    <location>
        <position position="289"/>
    </location>
</feature>
<accession>A0A0C3DSH5</accession>
<dbReference type="InParanoid" id="A0A0C3DSH5"/>
<evidence type="ECO:0000313" key="3">
    <source>
        <dbReference type="Proteomes" id="UP000053989"/>
    </source>
</evidence>
<feature type="non-terminal residue" evidence="2">
    <location>
        <position position="1"/>
    </location>
</feature>
<dbReference type="STRING" id="1036808.A0A0C3DSH5"/>
<dbReference type="HOGENOM" id="CLU_007575_4_0_1"/>
<dbReference type="EMBL" id="KN822033">
    <property type="protein sequence ID" value="KIM63580.1"/>
    <property type="molecule type" value="Genomic_DNA"/>
</dbReference>